<dbReference type="AlphaFoldDB" id="A0A1I7X5P3"/>
<protein>
    <submittedName>
        <fullName evidence="2">CRAL-TRIO domain-containing protein</fullName>
    </submittedName>
</protein>
<name>A0A1I7X5P3_HETBA</name>
<dbReference type="Proteomes" id="UP000095283">
    <property type="component" value="Unplaced"/>
</dbReference>
<evidence type="ECO:0000313" key="2">
    <source>
        <dbReference type="WBParaSite" id="Hba_12785"/>
    </source>
</evidence>
<sequence>MSIEDRLRAAEEQMENIIDSACRPLDDINTFSIYIGQQNNIEVYGMLETLVKLLILCNRYTVVEHDSMFKYRELTVERNHIYVFCSIPYFKYFEAVLDRCIPTKSCSLIRFNTHDVNITQLLKKIFGLVPQPLPYS</sequence>
<dbReference type="WBParaSite" id="Hba_12785">
    <property type="protein sequence ID" value="Hba_12785"/>
    <property type="gene ID" value="Hba_12785"/>
</dbReference>
<evidence type="ECO:0000313" key="1">
    <source>
        <dbReference type="Proteomes" id="UP000095283"/>
    </source>
</evidence>
<accession>A0A1I7X5P3</accession>
<reference evidence="2" key="1">
    <citation type="submission" date="2016-11" db="UniProtKB">
        <authorList>
            <consortium name="WormBaseParasite"/>
        </authorList>
    </citation>
    <scope>IDENTIFICATION</scope>
</reference>
<proteinExistence type="predicted"/>
<organism evidence="1 2">
    <name type="scientific">Heterorhabditis bacteriophora</name>
    <name type="common">Entomopathogenic nematode worm</name>
    <dbReference type="NCBI Taxonomy" id="37862"/>
    <lineage>
        <taxon>Eukaryota</taxon>
        <taxon>Metazoa</taxon>
        <taxon>Ecdysozoa</taxon>
        <taxon>Nematoda</taxon>
        <taxon>Chromadorea</taxon>
        <taxon>Rhabditida</taxon>
        <taxon>Rhabditina</taxon>
        <taxon>Rhabditomorpha</taxon>
        <taxon>Strongyloidea</taxon>
        <taxon>Heterorhabditidae</taxon>
        <taxon>Heterorhabditis</taxon>
    </lineage>
</organism>
<keyword evidence="1" id="KW-1185">Reference proteome</keyword>